<dbReference type="RefSeq" id="WP_324620146.1">
    <property type="nucleotide sequence ID" value="NZ_JAYKOT010000003.1"/>
</dbReference>
<evidence type="ECO:0000256" key="3">
    <source>
        <dbReference type="ARBA" id="ARBA00022490"/>
    </source>
</evidence>
<dbReference type="CDD" id="cd05015">
    <property type="entry name" value="SIS_PGI_1"/>
    <property type="match status" value="1"/>
</dbReference>
<accession>A0AAW9MS64</accession>
<dbReference type="GO" id="GO:0048029">
    <property type="term" value="F:monosaccharide binding"/>
    <property type="evidence" value="ECO:0007669"/>
    <property type="project" value="TreeGrafter"/>
</dbReference>
<dbReference type="GO" id="GO:0005829">
    <property type="term" value="C:cytosol"/>
    <property type="evidence" value="ECO:0007669"/>
    <property type="project" value="TreeGrafter"/>
</dbReference>
<reference evidence="8 9" key="1">
    <citation type="submission" date="2024-01" db="EMBL/GenBank/DDBJ databases">
        <title>Complete genome sequence of Citroniella saccharovorans strain M6.X9, isolated from human fecal sample.</title>
        <authorList>
            <person name="Cheng G."/>
            <person name="Westerholm M."/>
            <person name="Schnurer A."/>
        </authorList>
    </citation>
    <scope>NUCLEOTIDE SEQUENCE [LARGE SCALE GENOMIC DNA]</scope>
    <source>
        <strain evidence="8 9">DSM 29873</strain>
    </source>
</reference>
<dbReference type="Gene3D" id="3.40.50.10490">
    <property type="entry name" value="Glucose-6-phosphate isomerase like protein, domain 1"/>
    <property type="match status" value="2"/>
</dbReference>
<dbReference type="EMBL" id="JAYKOT010000003">
    <property type="protein sequence ID" value="MEB3429994.1"/>
    <property type="molecule type" value="Genomic_DNA"/>
</dbReference>
<gene>
    <name evidence="6" type="primary">pgi</name>
    <name evidence="8" type="ORF">VLK81_08340</name>
</gene>
<evidence type="ECO:0000256" key="1">
    <source>
        <dbReference type="ARBA" id="ARBA00006604"/>
    </source>
</evidence>
<dbReference type="InterPro" id="IPR035482">
    <property type="entry name" value="SIS_PGI_2"/>
</dbReference>
<dbReference type="GO" id="GO:0006096">
    <property type="term" value="P:glycolytic process"/>
    <property type="evidence" value="ECO:0007669"/>
    <property type="project" value="UniProtKB-UniRule"/>
</dbReference>
<organism evidence="8 9">
    <name type="scientific">Citroniella saccharovorans</name>
    <dbReference type="NCBI Taxonomy" id="2053367"/>
    <lineage>
        <taxon>Bacteria</taxon>
        <taxon>Bacillati</taxon>
        <taxon>Bacillota</taxon>
        <taxon>Tissierellia</taxon>
        <taxon>Tissierellales</taxon>
        <taxon>Peptoniphilaceae</taxon>
        <taxon>Citroniella</taxon>
    </lineage>
</organism>
<comment type="function">
    <text evidence="6">Catalyzes the reversible isomerization of glucose-6-phosphate to fructose-6-phosphate.</text>
</comment>
<dbReference type="CDD" id="cd05016">
    <property type="entry name" value="SIS_PGI_2"/>
    <property type="match status" value="1"/>
</dbReference>
<comment type="subcellular location">
    <subcellularLocation>
        <location evidence="6">Cytoplasm</location>
    </subcellularLocation>
</comment>
<dbReference type="InterPro" id="IPR035476">
    <property type="entry name" value="SIS_PGI_1"/>
</dbReference>
<dbReference type="HAMAP" id="MF_00473">
    <property type="entry name" value="G6P_isomerase"/>
    <property type="match status" value="1"/>
</dbReference>
<evidence type="ECO:0000313" key="9">
    <source>
        <dbReference type="Proteomes" id="UP001357733"/>
    </source>
</evidence>
<dbReference type="GO" id="GO:0051156">
    <property type="term" value="P:glucose 6-phosphate metabolic process"/>
    <property type="evidence" value="ECO:0007669"/>
    <property type="project" value="TreeGrafter"/>
</dbReference>
<dbReference type="SUPFAM" id="SSF53697">
    <property type="entry name" value="SIS domain"/>
    <property type="match status" value="1"/>
</dbReference>
<keyword evidence="9" id="KW-1185">Reference proteome</keyword>
<dbReference type="FunFam" id="3.40.50.10490:FF:000016">
    <property type="entry name" value="Glucose-6-phosphate isomerase"/>
    <property type="match status" value="1"/>
</dbReference>
<name>A0AAW9MS64_9FIRM</name>
<dbReference type="GO" id="GO:0006094">
    <property type="term" value="P:gluconeogenesis"/>
    <property type="evidence" value="ECO:0007669"/>
    <property type="project" value="UniProtKB-UniRule"/>
</dbReference>
<keyword evidence="3 6" id="KW-0963">Cytoplasm</keyword>
<feature type="active site" evidence="6">
    <location>
        <position position="411"/>
    </location>
</feature>
<dbReference type="Proteomes" id="UP001357733">
    <property type="component" value="Unassembled WGS sequence"/>
</dbReference>
<keyword evidence="2 6" id="KW-0312">Gluconeogenesis</keyword>
<dbReference type="InterPro" id="IPR001672">
    <property type="entry name" value="G6P_Isomerase"/>
</dbReference>
<comment type="caution">
    <text evidence="6">Lacks conserved residue(s) required for the propagation of feature annotation.</text>
</comment>
<dbReference type="GO" id="GO:0004347">
    <property type="term" value="F:glucose-6-phosphate isomerase activity"/>
    <property type="evidence" value="ECO:0007669"/>
    <property type="project" value="UniProtKB-UniRule"/>
</dbReference>
<proteinExistence type="inferred from homology"/>
<dbReference type="EC" id="5.3.1.9" evidence="6"/>
<comment type="caution">
    <text evidence="8">The sequence shown here is derived from an EMBL/GenBank/DDBJ whole genome shotgun (WGS) entry which is preliminary data.</text>
</comment>
<evidence type="ECO:0000256" key="2">
    <source>
        <dbReference type="ARBA" id="ARBA00022432"/>
    </source>
</evidence>
<dbReference type="InterPro" id="IPR046348">
    <property type="entry name" value="SIS_dom_sf"/>
</dbReference>
<protein>
    <recommendedName>
        <fullName evidence="6">Glucose-6-phosphate isomerase</fullName>
        <shortName evidence="6">GPI</shortName>
        <ecNumber evidence="6">5.3.1.9</ecNumber>
    </recommendedName>
    <alternativeName>
        <fullName evidence="6">Phosphoglucose isomerase</fullName>
        <shortName evidence="6">PGI</shortName>
    </alternativeName>
    <alternativeName>
        <fullName evidence="6">Phosphohexose isomerase</fullName>
        <shortName evidence="6">PHI</shortName>
    </alternativeName>
</protein>
<keyword evidence="5 6" id="KW-0413">Isomerase</keyword>
<evidence type="ECO:0000256" key="4">
    <source>
        <dbReference type="ARBA" id="ARBA00023152"/>
    </source>
</evidence>
<dbReference type="PRINTS" id="PR00662">
    <property type="entry name" value="G6PISOMERASE"/>
</dbReference>
<dbReference type="PANTHER" id="PTHR11469:SF1">
    <property type="entry name" value="GLUCOSE-6-PHOSPHATE ISOMERASE"/>
    <property type="match status" value="1"/>
</dbReference>
<dbReference type="PANTHER" id="PTHR11469">
    <property type="entry name" value="GLUCOSE-6-PHOSPHATE ISOMERASE"/>
    <property type="match status" value="1"/>
</dbReference>
<dbReference type="PROSITE" id="PS51463">
    <property type="entry name" value="P_GLUCOSE_ISOMERASE_3"/>
    <property type="match status" value="1"/>
</dbReference>
<comment type="similarity">
    <text evidence="1 6 7">Belongs to the GPI family.</text>
</comment>
<dbReference type="GO" id="GO:0097367">
    <property type="term" value="F:carbohydrate derivative binding"/>
    <property type="evidence" value="ECO:0007669"/>
    <property type="project" value="InterPro"/>
</dbReference>
<sequence length="421" mass="47483">MELKVDLSRADKLKEKYVNDALESLEKLINKNGKGSEFTGWVELPKNINEDNIVRIEKLAAKMRKNADVLVVIGIGGSYLGARAVIEALKKTYKKENFEVIFAGCDLSPQRLVELIEYLQDKDFYVNVISKSGTTLEPALTFRAVRKLLETKYNKDELRERIIVTTDREKGALKTLADNMGLEKFVVPSDIGGRYSVLTDVGLIPIAAAGLNIRELLSGALTASKEYTVLFKENNALRYAALRQQYREAGKDIEIFASYEPKLNYIKEWLKQLFGESEGKDGLGIFPASATFTTDLHSIGQLIQDGKRNIFETIIYIEEEKFDMAIPYDEENLDNLNYLQGKNFSYVQNKAKEGVIQAHVDGLCPNIVINLPSLDEYNLGKLIYFFMISCAISAYIEGVNPFDQPGVEAYKKNMFKLLGRD</sequence>
<comment type="pathway">
    <text evidence="6 7">Carbohydrate degradation; glycolysis; D-glyceraldehyde 3-phosphate and glycerone phosphate from D-glucose: step 2/4.</text>
</comment>
<comment type="catalytic activity">
    <reaction evidence="6 7">
        <text>alpha-D-glucose 6-phosphate = beta-D-fructose 6-phosphate</text>
        <dbReference type="Rhea" id="RHEA:11816"/>
        <dbReference type="ChEBI" id="CHEBI:57634"/>
        <dbReference type="ChEBI" id="CHEBI:58225"/>
        <dbReference type="EC" id="5.3.1.9"/>
    </reaction>
</comment>
<keyword evidence="4 6" id="KW-0324">Glycolysis</keyword>
<dbReference type="Pfam" id="PF00342">
    <property type="entry name" value="PGI"/>
    <property type="match status" value="1"/>
</dbReference>
<dbReference type="AlphaFoldDB" id="A0AAW9MS64"/>
<feature type="active site" description="Proton donor" evidence="6">
    <location>
        <position position="276"/>
    </location>
</feature>
<evidence type="ECO:0000256" key="7">
    <source>
        <dbReference type="RuleBase" id="RU000612"/>
    </source>
</evidence>
<dbReference type="NCBIfam" id="NF010697">
    <property type="entry name" value="PRK14097.1"/>
    <property type="match status" value="1"/>
</dbReference>
<comment type="pathway">
    <text evidence="6">Carbohydrate biosynthesis; gluconeogenesis.</text>
</comment>
<evidence type="ECO:0000313" key="8">
    <source>
        <dbReference type="EMBL" id="MEB3429994.1"/>
    </source>
</evidence>
<evidence type="ECO:0000256" key="6">
    <source>
        <dbReference type="HAMAP-Rule" id="MF_00473"/>
    </source>
</evidence>
<evidence type="ECO:0000256" key="5">
    <source>
        <dbReference type="ARBA" id="ARBA00023235"/>
    </source>
</evidence>